<protein>
    <submittedName>
        <fullName evidence="1">Uncharacterized protein</fullName>
    </submittedName>
</protein>
<dbReference type="Proteomes" id="UP001177003">
    <property type="component" value="Chromosome 0"/>
</dbReference>
<keyword evidence="2" id="KW-1185">Reference proteome</keyword>
<evidence type="ECO:0000313" key="2">
    <source>
        <dbReference type="Proteomes" id="UP001177003"/>
    </source>
</evidence>
<organism evidence="1 2">
    <name type="scientific">Lactuca saligna</name>
    <name type="common">Willowleaf lettuce</name>
    <dbReference type="NCBI Taxonomy" id="75948"/>
    <lineage>
        <taxon>Eukaryota</taxon>
        <taxon>Viridiplantae</taxon>
        <taxon>Streptophyta</taxon>
        <taxon>Embryophyta</taxon>
        <taxon>Tracheophyta</taxon>
        <taxon>Spermatophyta</taxon>
        <taxon>Magnoliopsida</taxon>
        <taxon>eudicotyledons</taxon>
        <taxon>Gunneridae</taxon>
        <taxon>Pentapetalae</taxon>
        <taxon>asterids</taxon>
        <taxon>campanulids</taxon>
        <taxon>Asterales</taxon>
        <taxon>Asteraceae</taxon>
        <taxon>Cichorioideae</taxon>
        <taxon>Cichorieae</taxon>
        <taxon>Lactucinae</taxon>
        <taxon>Lactuca</taxon>
    </lineage>
</organism>
<proteinExistence type="predicted"/>
<gene>
    <name evidence="1" type="ORF">LSALG_LOCUS5896</name>
</gene>
<reference evidence="1" key="1">
    <citation type="submission" date="2023-04" db="EMBL/GenBank/DDBJ databases">
        <authorList>
            <person name="Vijverberg K."/>
            <person name="Xiong W."/>
            <person name="Schranz E."/>
        </authorList>
    </citation>
    <scope>NUCLEOTIDE SEQUENCE</scope>
</reference>
<dbReference type="AlphaFoldDB" id="A0AA35VLL0"/>
<name>A0AA35VLL0_LACSI</name>
<evidence type="ECO:0000313" key="1">
    <source>
        <dbReference type="EMBL" id="CAI9265282.1"/>
    </source>
</evidence>
<dbReference type="EMBL" id="OX465086">
    <property type="protein sequence ID" value="CAI9265282.1"/>
    <property type="molecule type" value="Genomic_DNA"/>
</dbReference>
<sequence length="161" mass="18735">MRITRTTSFKSKFKNIVETTLNLEDEVDDFVADPEGACHQNKKRAILRMGFGSILQVSITSYPGQLSYYLLDVYDADSRRLVLQNFVIEITEQTVHDMMGLLIGKEDINELPLCDKGNQILEEWRGQYTCDKFNGEEYLRRIQATSKDSLIFRLNFFDSFR</sequence>
<accession>A0AA35VLL0</accession>